<gene>
    <name evidence="1" type="primary">gb14599</name>
    <name evidence="1" type="ORF">PR202_gb14599</name>
</gene>
<dbReference type="EMBL" id="BQKI01000079">
    <property type="protein sequence ID" value="GJN26650.1"/>
    <property type="molecule type" value="Genomic_DNA"/>
</dbReference>
<name>A0AAV5EWP1_ELECO</name>
<reference evidence="1" key="2">
    <citation type="submission" date="2021-12" db="EMBL/GenBank/DDBJ databases">
        <title>Resequencing data analysis of finger millet.</title>
        <authorList>
            <person name="Hatakeyama M."/>
            <person name="Aluri S."/>
            <person name="Balachadran M.T."/>
            <person name="Sivarajan S.R."/>
            <person name="Poveda L."/>
            <person name="Shimizu-Inatsugi R."/>
            <person name="Schlapbach R."/>
            <person name="Sreeman S.M."/>
            <person name="Shimizu K.K."/>
        </authorList>
    </citation>
    <scope>NUCLEOTIDE SEQUENCE</scope>
</reference>
<proteinExistence type="predicted"/>
<dbReference type="Proteomes" id="UP001054889">
    <property type="component" value="Unassembled WGS sequence"/>
</dbReference>
<sequence length="69" mass="7557">MASGGVARCRLAEERKAWRKSHPFVRSGFVAKPETLPDGSADLLIWKCVIPGKKGDVSYPIVIHESIGH</sequence>
<keyword evidence="2" id="KW-1185">Reference proteome</keyword>
<organism evidence="1 2">
    <name type="scientific">Eleusine coracana subsp. coracana</name>
    <dbReference type="NCBI Taxonomy" id="191504"/>
    <lineage>
        <taxon>Eukaryota</taxon>
        <taxon>Viridiplantae</taxon>
        <taxon>Streptophyta</taxon>
        <taxon>Embryophyta</taxon>
        <taxon>Tracheophyta</taxon>
        <taxon>Spermatophyta</taxon>
        <taxon>Magnoliopsida</taxon>
        <taxon>Liliopsida</taxon>
        <taxon>Poales</taxon>
        <taxon>Poaceae</taxon>
        <taxon>PACMAD clade</taxon>
        <taxon>Chloridoideae</taxon>
        <taxon>Cynodonteae</taxon>
        <taxon>Eleusininae</taxon>
        <taxon>Eleusine</taxon>
    </lineage>
</organism>
<evidence type="ECO:0000313" key="1">
    <source>
        <dbReference type="EMBL" id="GJN26650.1"/>
    </source>
</evidence>
<accession>A0AAV5EWP1</accession>
<evidence type="ECO:0008006" key="3">
    <source>
        <dbReference type="Google" id="ProtNLM"/>
    </source>
</evidence>
<reference evidence="1" key="1">
    <citation type="journal article" date="2018" name="DNA Res.">
        <title>Multiple hybrid de novo genome assembly of finger millet, an orphan allotetraploid crop.</title>
        <authorList>
            <person name="Hatakeyama M."/>
            <person name="Aluri S."/>
            <person name="Balachadran M.T."/>
            <person name="Sivarajan S.R."/>
            <person name="Patrignani A."/>
            <person name="Gruter S."/>
            <person name="Poveda L."/>
            <person name="Shimizu-Inatsugi R."/>
            <person name="Baeten J."/>
            <person name="Francoijs K.J."/>
            <person name="Nataraja K.N."/>
            <person name="Reddy Y.A.N."/>
            <person name="Phadnis S."/>
            <person name="Ravikumar R.L."/>
            <person name="Schlapbach R."/>
            <person name="Sreeman S.M."/>
            <person name="Shimizu K.K."/>
        </authorList>
    </citation>
    <scope>NUCLEOTIDE SEQUENCE</scope>
</reference>
<protein>
    <recommendedName>
        <fullName evidence="3">UBC core domain-containing protein</fullName>
    </recommendedName>
</protein>
<dbReference type="Gene3D" id="3.10.110.10">
    <property type="entry name" value="Ubiquitin Conjugating Enzyme"/>
    <property type="match status" value="1"/>
</dbReference>
<comment type="caution">
    <text evidence="1">The sequence shown here is derived from an EMBL/GenBank/DDBJ whole genome shotgun (WGS) entry which is preliminary data.</text>
</comment>
<dbReference type="InterPro" id="IPR016135">
    <property type="entry name" value="UBQ-conjugating_enzyme/RWD"/>
</dbReference>
<dbReference type="AlphaFoldDB" id="A0AAV5EWP1"/>
<evidence type="ECO:0000313" key="2">
    <source>
        <dbReference type="Proteomes" id="UP001054889"/>
    </source>
</evidence>